<evidence type="ECO:0000313" key="1">
    <source>
        <dbReference type="EMBL" id="PWK62319.1"/>
    </source>
</evidence>
<proteinExistence type="predicted"/>
<dbReference type="Gene3D" id="3.40.640.10">
    <property type="entry name" value="Type I PLP-dependent aspartate aminotransferase-like (Major domain)"/>
    <property type="match status" value="1"/>
</dbReference>
<protein>
    <submittedName>
        <fullName evidence="1">Uncharacterized protein</fullName>
    </submittedName>
</protein>
<accession>A0A316GNF5</accession>
<dbReference type="RefSeq" id="WP_109664625.1">
    <property type="nucleotide sequence ID" value="NZ_QGGW01000001.1"/>
</dbReference>
<dbReference type="Proteomes" id="UP000245708">
    <property type="component" value="Unassembled WGS sequence"/>
</dbReference>
<dbReference type="InterPro" id="IPR015424">
    <property type="entry name" value="PyrdxlP-dep_Trfase"/>
</dbReference>
<evidence type="ECO:0000313" key="2">
    <source>
        <dbReference type="Proteomes" id="UP000245708"/>
    </source>
</evidence>
<name>A0A316GNF5_9RHOB</name>
<reference evidence="1 2" key="1">
    <citation type="submission" date="2018-05" db="EMBL/GenBank/DDBJ databases">
        <title>Genomic Encyclopedia of Type Strains, Phase IV (KMG-IV): sequencing the most valuable type-strain genomes for metagenomic binning, comparative biology and taxonomic classification.</title>
        <authorList>
            <person name="Goeker M."/>
        </authorList>
    </citation>
    <scope>NUCLEOTIDE SEQUENCE [LARGE SCALE GENOMIC DNA]</scope>
    <source>
        <strain evidence="1 2">DSM 16097</strain>
    </source>
</reference>
<dbReference type="EMBL" id="QGGW01000001">
    <property type="protein sequence ID" value="PWK62319.1"/>
    <property type="molecule type" value="Genomic_DNA"/>
</dbReference>
<comment type="caution">
    <text evidence="1">The sequence shown here is derived from an EMBL/GenBank/DDBJ whole genome shotgun (WGS) entry which is preliminary data.</text>
</comment>
<dbReference type="InterPro" id="IPR015421">
    <property type="entry name" value="PyrdxlP-dep_Trfase_major"/>
</dbReference>
<keyword evidence="2" id="KW-1185">Reference proteome</keyword>
<gene>
    <name evidence="1" type="ORF">C7455_101345</name>
</gene>
<sequence>MHSRQTHLTPRVTGDQKGRPAEIHLMPGATLTAWQAILSTALAPHDRVLVLGGDGAARHWADLAQCAGLRVEILAQLTPKAVARRIGQDRYGMLKAVLVVAGDMAPRDVRAALDASFHDALLFVDASGTPAADLAGAHADIVLTDPRTGLARLGAF</sequence>
<organism evidence="1 2">
    <name type="scientific">Roseicyclus mahoneyensis</name>
    <dbReference type="NCBI Taxonomy" id="164332"/>
    <lineage>
        <taxon>Bacteria</taxon>
        <taxon>Pseudomonadati</taxon>
        <taxon>Pseudomonadota</taxon>
        <taxon>Alphaproteobacteria</taxon>
        <taxon>Rhodobacterales</taxon>
        <taxon>Roseobacteraceae</taxon>
        <taxon>Roseicyclus</taxon>
    </lineage>
</organism>
<dbReference type="AlphaFoldDB" id="A0A316GNF5"/>
<dbReference type="SUPFAM" id="SSF53383">
    <property type="entry name" value="PLP-dependent transferases"/>
    <property type="match status" value="1"/>
</dbReference>